<feature type="region of interest" description="Disordered" evidence="2">
    <location>
        <begin position="1"/>
        <end position="32"/>
    </location>
</feature>
<dbReference type="Pfam" id="PF04203">
    <property type="entry name" value="Sortase"/>
    <property type="match status" value="1"/>
</dbReference>
<dbReference type="EMBL" id="JAINVZ010000019">
    <property type="protein sequence ID" value="MBY8887903.1"/>
    <property type="molecule type" value="Genomic_DNA"/>
</dbReference>
<evidence type="ECO:0000256" key="1">
    <source>
        <dbReference type="ARBA" id="ARBA00022801"/>
    </source>
</evidence>
<feature type="compositionally biased region" description="Pro residues" evidence="2">
    <location>
        <begin position="1"/>
        <end position="12"/>
    </location>
</feature>
<gene>
    <name evidence="3" type="ORF">K7472_24130</name>
</gene>
<name>A0ABS7QXH3_9ACTN</name>
<keyword evidence="4" id="KW-1185">Reference proteome</keyword>
<proteinExistence type="predicted"/>
<evidence type="ECO:0000313" key="3">
    <source>
        <dbReference type="EMBL" id="MBY8887903.1"/>
    </source>
</evidence>
<dbReference type="CDD" id="cd05829">
    <property type="entry name" value="Sortase_F"/>
    <property type="match status" value="1"/>
</dbReference>
<dbReference type="InterPro" id="IPR023365">
    <property type="entry name" value="Sortase_dom-sf"/>
</dbReference>
<protein>
    <submittedName>
        <fullName evidence="3">Class F sortase</fullName>
    </submittedName>
</protein>
<feature type="compositionally biased region" description="Low complexity" evidence="2">
    <location>
        <begin position="66"/>
        <end position="88"/>
    </location>
</feature>
<dbReference type="Gene3D" id="2.40.260.10">
    <property type="entry name" value="Sortase"/>
    <property type="match status" value="1"/>
</dbReference>
<evidence type="ECO:0000313" key="4">
    <source>
        <dbReference type="Proteomes" id="UP001198565"/>
    </source>
</evidence>
<organism evidence="3 4">
    <name type="scientific">Streptantibioticus parmotrematis</name>
    <dbReference type="NCBI Taxonomy" id="2873249"/>
    <lineage>
        <taxon>Bacteria</taxon>
        <taxon>Bacillati</taxon>
        <taxon>Actinomycetota</taxon>
        <taxon>Actinomycetes</taxon>
        <taxon>Kitasatosporales</taxon>
        <taxon>Streptomycetaceae</taxon>
        <taxon>Streptantibioticus</taxon>
    </lineage>
</organism>
<dbReference type="InterPro" id="IPR042001">
    <property type="entry name" value="Sortase_F"/>
</dbReference>
<dbReference type="SUPFAM" id="SSF63817">
    <property type="entry name" value="Sortase"/>
    <property type="match status" value="1"/>
</dbReference>
<dbReference type="NCBIfam" id="NF033748">
    <property type="entry name" value="class_F_sortase"/>
    <property type="match status" value="1"/>
</dbReference>
<feature type="region of interest" description="Disordered" evidence="2">
    <location>
        <begin position="52"/>
        <end position="88"/>
    </location>
</feature>
<dbReference type="RefSeq" id="WP_222980641.1">
    <property type="nucleotide sequence ID" value="NZ_JAINVZ010000019.1"/>
</dbReference>
<evidence type="ECO:0000256" key="2">
    <source>
        <dbReference type="SAM" id="MobiDB-lite"/>
    </source>
</evidence>
<sequence length="242" mass="25249">MPPTPRPWPYGPGEPQEPDEPPGTGRPRRAPRAVIAFSAAALLAGAWLLHNGTQTSQPPAPTAAEAVGSPSPGQGAPASSASPSPTVAPLPYSLPQRVRIPAIKVDAPLMKLGVDASNQLQVPPETDKNLAGWYDGGPAPGEKGAAVLAGHVDNLKGPAVFYNLGSLHKGNTVEITRADKRVAVFTVYGVNAYEKKDFPDAKVYADTPTPELRLITCGGGFSKTTRSYLGNVVVYAKLTAVK</sequence>
<dbReference type="Proteomes" id="UP001198565">
    <property type="component" value="Unassembled WGS sequence"/>
</dbReference>
<dbReference type="InterPro" id="IPR005754">
    <property type="entry name" value="Sortase"/>
</dbReference>
<accession>A0ABS7QXH3</accession>
<comment type="caution">
    <text evidence="3">The sequence shown here is derived from an EMBL/GenBank/DDBJ whole genome shotgun (WGS) entry which is preliminary data.</text>
</comment>
<keyword evidence="1" id="KW-0378">Hydrolase</keyword>
<reference evidence="3 4" key="1">
    <citation type="submission" date="2021-08" db="EMBL/GenBank/DDBJ databases">
        <title>Streptomyces sp. PTM05 isolated from lichen.</title>
        <authorList>
            <person name="Somphong A."/>
            <person name="Phongsopitanun W."/>
            <person name="Tanasupawat S."/>
        </authorList>
    </citation>
    <scope>NUCLEOTIDE SEQUENCE [LARGE SCALE GENOMIC DNA]</scope>
    <source>
        <strain evidence="3 4">Ptm05</strain>
    </source>
</reference>